<dbReference type="STRING" id="469378.Ccur_03720"/>
<dbReference type="Pfam" id="PF02683">
    <property type="entry name" value="DsbD_TM"/>
    <property type="match status" value="1"/>
</dbReference>
<dbReference type="Proteomes" id="UP000000954">
    <property type="component" value="Chromosome"/>
</dbReference>
<gene>
    <name evidence="8" type="ordered locus">Ccur_03720</name>
</gene>
<comment type="subcellular location">
    <subcellularLocation>
        <location evidence="1">Membrane</location>
        <topology evidence="1">Multi-pass membrane protein</topology>
    </subcellularLocation>
</comment>
<keyword evidence="4 6" id="KW-1133">Transmembrane helix</keyword>
<dbReference type="GO" id="GO:0017004">
    <property type="term" value="P:cytochrome complex assembly"/>
    <property type="evidence" value="ECO:0007669"/>
    <property type="project" value="InterPro"/>
</dbReference>
<evidence type="ECO:0000313" key="9">
    <source>
        <dbReference type="Proteomes" id="UP000000954"/>
    </source>
</evidence>
<evidence type="ECO:0000313" key="8">
    <source>
        <dbReference type="EMBL" id="ACU94097.1"/>
    </source>
</evidence>
<dbReference type="EMBL" id="CP001682">
    <property type="protein sequence ID" value="ACU94097.1"/>
    <property type="molecule type" value="Genomic_DNA"/>
</dbReference>
<feature type="transmembrane region" description="Helical" evidence="6">
    <location>
        <begin position="214"/>
        <end position="235"/>
    </location>
</feature>
<evidence type="ECO:0000256" key="6">
    <source>
        <dbReference type="SAM" id="Phobius"/>
    </source>
</evidence>
<evidence type="ECO:0000256" key="5">
    <source>
        <dbReference type="ARBA" id="ARBA00023136"/>
    </source>
</evidence>
<dbReference type="GO" id="GO:0016020">
    <property type="term" value="C:membrane"/>
    <property type="evidence" value="ECO:0007669"/>
    <property type="project" value="UniProtKB-SubCell"/>
</dbReference>
<evidence type="ECO:0000256" key="1">
    <source>
        <dbReference type="ARBA" id="ARBA00004141"/>
    </source>
</evidence>
<feature type="transmembrane region" description="Helical" evidence="6">
    <location>
        <begin position="172"/>
        <end position="194"/>
    </location>
</feature>
<dbReference type="KEGG" id="ccu:Ccur_03720"/>
<dbReference type="PANTHER" id="PTHR31272:SF4">
    <property type="entry name" value="CYTOCHROME C-TYPE BIOGENESIS PROTEIN HI_1454-RELATED"/>
    <property type="match status" value="1"/>
</dbReference>
<evidence type="ECO:0000256" key="2">
    <source>
        <dbReference type="ARBA" id="ARBA00006143"/>
    </source>
</evidence>
<comment type="similarity">
    <text evidence="2">Belongs to the DsbD family.</text>
</comment>
<name>C7MMF7_CRYCD</name>
<evidence type="ECO:0000256" key="4">
    <source>
        <dbReference type="ARBA" id="ARBA00022989"/>
    </source>
</evidence>
<evidence type="ECO:0000259" key="7">
    <source>
        <dbReference type="Pfam" id="PF02683"/>
    </source>
</evidence>
<dbReference type="HOGENOM" id="CLU_053225_2_0_11"/>
<sequence>MFVNYLLTFLEGIVTFVSPCLLPLLPVYVAYFAGGLPEASGNAAASQSASTSASRIAGSKFKGALGFVAGFTVLFCALGAMAASLGGFFMQNRRALEVVCGLVIILFGFTYWGVIKTSIFTGRGARPKTLSQGFGPSFLFGMAFAVSWTPCVGAFLGSALSLAVTTGDMLTGASLLACYSLGLGVPFILSALLIDRLEGAFTWVKAHYGIINKVCGALLVLVGALLVSGLFSSWMGMFAA</sequence>
<dbReference type="RefSeq" id="WP_012802785.1">
    <property type="nucleotide sequence ID" value="NC_013170.1"/>
</dbReference>
<feature type="transmembrane region" description="Helical" evidence="6">
    <location>
        <begin position="95"/>
        <end position="115"/>
    </location>
</feature>
<dbReference type="eggNOG" id="COG0785">
    <property type="taxonomic scope" value="Bacteria"/>
</dbReference>
<keyword evidence="5 6" id="KW-0472">Membrane</keyword>
<dbReference type="InterPro" id="IPR003834">
    <property type="entry name" value="Cyt_c_assmbl_TM_dom"/>
</dbReference>
<feature type="transmembrane region" description="Helical" evidence="6">
    <location>
        <begin position="12"/>
        <end position="33"/>
    </location>
</feature>
<feature type="transmembrane region" description="Helical" evidence="6">
    <location>
        <begin position="136"/>
        <end position="160"/>
    </location>
</feature>
<keyword evidence="9" id="KW-1185">Reference proteome</keyword>
<organism evidence="8 9">
    <name type="scientific">Cryptobacterium curtum (strain ATCC 700683 / DSM 15641 / CCUG 43107 / 12-3)</name>
    <dbReference type="NCBI Taxonomy" id="469378"/>
    <lineage>
        <taxon>Bacteria</taxon>
        <taxon>Bacillati</taxon>
        <taxon>Actinomycetota</taxon>
        <taxon>Coriobacteriia</taxon>
        <taxon>Eggerthellales</taxon>
        <taxon>Eggerthellaceae</taxon>
        <taxon>Cryptobacterium</taxon>
    </lineage>
</organism>
<proteinExistence type="inferred from homology"/>
<reference evidence="8 9" key="1">
    <citation type="journal article" date="2009" name="Stand. Genomic Sci.">
        <title>Complete genome sequence of Cryptobacterium curtum type strain (12-3).</title>
        <authorList>
            <person name="Mavrommatis K."/>
            <person name="Pukall R."/>
            <person name="Rohde C."/>
            <person name="Chen F."/>
            <person name="Sims D."/>
            <person name="Brettin T."/>
            <person name="Kuske C."/>
            <person name="Detter J.C."/>
            <person name="Han C."/>
            <person name="Lapidus A."/>
            <person name="Copeland A."/>
            <person name="Glavina Del Rio T."/>
            <person name="Nolan M."/>
            <person name="Lucas S."/>
            <person name="Tice H."/>
            <person name="Cheng J.F."/>
            <person name="Bruce D."/>
            <person name="Goodwin L."/>
            <person name="Pitluck S."/>
            <person name="Ovchinnikova G."/>
            <person name="Pati A."/>
            <person name="Ivanova N."/>
            <person name="Chen A."/>
            <person name="Palaniappan K."/>
            <person name="Chain P."/>
            <person name="D'haeseleer P."/>
            <person name="Goker M."/>
            <person name="Bristow J."/>
            <person name="Eisen J.A."/>
            <person name="Markowitz V."/>
            <person name="Hugenholtz P."/>
            <person name="Rohde M."/>
            <person name="Klenk H.P."/>
            <person name="Kyrpides N.C."/>
        </authorList>
    </citation>
    <scope>NUCLEOTIDE SEQUENCE [LARGE SCALE GENOMIC DNA]</scope>
    <source>
        <strain evidence="9">ATCC 700683 / DSM 15641 / 12-3</strain>
    </source>
</reference>
<feature type="domain" description="Cytochrome C biogenesis protein transmembrane" evidence="7">
    <location>
        <begin position="5"/>
        <end position="210"/>
    </location>
</feature>
<dbReference type="InterPro" id="IPR051790">
    <property type="entry name" value="Cytochrome_c-biogenesis_DsbD"/>
</dbReference>
<evidence type="ECO:0000256" key="3">
    <source>
        <dbReference type="ARBA" id="ARBA00022692"/>
    </source>
</evidence>
<keyword evidence="3 6" id="KW-0812">Transmembrane</keyword>
<protein>
    <submittedName>
        <fullName evidence="8">Cytochrome c biogenesis protein</fullName>
    </submittedName>
</protein>
<dbReference type="AlphaFoldDB" id="C7MMF7"/>
<accession>C7MMF7</accession>
<feature type="transmembrane region" description="Helical" evidence="6">
    <location>
        <begin position="64"/>
        <end position="89"/>
    </location>
</feature>
<dbReference type="PANTHER" id="PTHR31272">
    <property type="entry name" value="CYTOCHROME C-TYPE BIOGENESIS PROTEIN HI_1454-RELATED"/>
    <property type="match status" value="1"/>
</dbReference>